<proteinExistence type="predicted"/>
<gene>
    <name evidence="1" type="ORF">JIN82_01915</name>
</gene>
<dbReference type="Gene3D" id="3.30.2310.20">
    <property type="entry name" value="RelE-like"/>
    <property type="match status" value="1"/>
</dbReference>
<dbReference type="AlphaFoldDB" id="A0A8J7MCE4"/>
<evidence type="ECO:0008006" key="3">
    <source>
        <dbReference type="Google" id="ProtNLM"/>
    </source>
</evidence>
<dbReference type="InterPro" id="IPR035093">
    <property type="entry name" value="RelE/ParE_toxin_dom_sf"/>
</dbReference>
<reference evidence="1" key="1">
    <citation type="submission" date="2021-01" db="EMBL/GenBank/DDBJ databases">
        <title>Modified the classification status of verrucomicrobia.</title>
        <authorList>
            <person name="Feng X."/>
        </authorList>
    </citation>
    <scope>NUCLEOTIDE SEQUENCE</scope>
    <source>
        <strain evidence="1">_KCTC 22039</strain>
    </source>
</reference>
<comment type="caution">
    <text evidence="1">The sequence shown here is derived from an EMBL/GenBank/DDBJ whole genome shotgun (WGS) entry which is preliminary data.</text>
</comment>
<protein>
    <recommendedName>
        <fullName evidence="3">Type II toxin-antitoxin system RelE/ParE family toxin</fullName>
    </recommendedName>
</protein>
<sequence length="100" mass="11821">MIRIRVSEDALEDLNNGFWFYDSQEAGLGDYFATNLKADIEGLKITGGIHRQAYKDFYRLLSRVFPYAVYYTMDDEGVIVWAVVDCRRHPEWIRQHLENK</sequence>
<evidence type="ECO:0000313" key="2">
    <source>
        <dbReference type="Proteomes" id="UP000624703"/>
    </source>
</evidence>
<organism evidence="1 2">
    <name type="scientific">Persicirhabdus sediminis</name>
    <dbReference type="NCBI Taxonomy" id="454144"/>
    <lineage>
        <taxon>Bacteria</taxon>
        <taxon>Pseudomonadati</taxon>
        <taxon>Verrucomicrobiota</taxon>
        <taxon>Verrucomicrobiia</taxon>
        <taxon>Verrucomicrobiales</taxon>
        <taxon>Verrucomicrobiaceae</taxon>
        <taxon>Persicirhabdus</taxon>
    </lineage>
</organism>
<evidence type="ECO:0000313" key="1">
    <source>
        <dbReference type="EMBL" id="MBK1789905.1"/>
    </source>
</evidence>
<keyword evidence="2" id="KW-1185">Reference proteome</keyword>
<dbReference type="Proteomes" id="UP000624703">
    <property type="component" value="Unassembled WGS sequence"/>
</dbReference>
<dbReference type="EMBL" id="JAENIM010000009">
    <property type="protein sequence ID" value="MBK1789905.1"/>
    <property type="molecule type" value="Genomic_DNA"/>
</dbReference>
<dbReference type="RefSeq" id="WP_200309941.1">
    <property type="nucleotide sequence ID" value="NZ_JAENIM010000009.1"/>
</dbReference>
<name>A0A8J7MCE4_9BACT</name>
<accession>A0A8J7MCE4</accession>